<sequence>MLGLMLDTLEEMLGKVLVVINYSCNCSCLLCYWCWIDCKVKIIRIYYCLYCCCCFLCFWNSNSISNITYIT</sequence>
<name>A0A117NHQ4_PICGL</name>
<feature type="transmembrane region" description="Helical" evidence="1">
    <location>
        <begin position="12"/>
        <end position="35"/>
    </location>
</feature>
<dbReference type="EMBL" id="LKAM01000005">
    <property type="protein sequence ID" value="KUM48665.1"/>
    <property type="molecule type" value="Genomic_DNA"/>
</dbReference>
<comment type="caution">
    <text evidence="2">The sequence shown here is derived from an EMBL/GenBank/DDBJ whole genome shotgun (WGS) entry which is preliminary data.</text>
</comment>
<gene>
    <name evidence="2" type="ORF">ABT39_MTgene4680</name>
</gene>
<protein>
    <submittedName>
        <fullName evidence="2">Uncharacterized protein</fullName>
    </submittedName>
</protein>
<keyword evidence="2" id="KW-0496">Mitochondrion</keyword>
<evidence type="ECO:0000256" key="1">
    <source>
        <dbReference type="SAM" id="Phobius"/>
    </source>
</evidence>
<feature type="transmembrane region" description="Helical" evidence="1">
    <location>
        <begin position="42"/>
        <end position="61"/>
    </location>
</feature>
<evidence type="ECO:0000313" key="2">
    <source>
        <dbReference type="EMBL" id="KUM48665.1"/>
    </source>
</evidence>
<dbReference type="AlphaFoldDB" id="A0A117NHQ4"/>
<keyword evidence="1" id="KW-0472">Membrane</keyword>
<reference evidence="2" key="1">
    <citation type="journal article" date="2015" name="Genome Biol. Evol.">
        <title>Organellar Genomes of White Spruce (Picea glauca): Assembly and Annotation.</title>
        <authorList>
            <person name="Jackman S.D."/>
            <person name="Warren R.L."/>
            <person name="Gibb E.A."/>
            <person name="Vandervalk B.P."/>
            <person name="Mohamadi H."/>
            <person name="Chu J."/>
            <person name="Raymond A."/>
            <person name="Pleasance S."/>
            <person name="Coope R."/>
            <person name="Wildung M.R."/>
            <person name="Ritland C.E."/>
            <person name="Bousquet J."/>
            <person name="Jones S.J."/>
            <person name="Bohlmann J."/>
            <person name="Birol I."/>
        </authorList>
    </citation>
    <scope>NUCLEOTIDE SEQUENCE [LARGE SCALE GENOMIC DNA]</scope>
    <source>
        <tissue evidence="2">Flushing bud</tissue>
    </source>
</reference>
<keyword evidence="1" id="KW-0812">Transmembrane</keyword>
<keyword evidence="1" id="KW-1133">Transmembrane helix</keyword>
<geneLocation type="mitochondrion" evidence="2"/>
<proteinExistence type="predicted"/>
<accession>A0A117NHQ4</accession>
<organism evidence="2">
    <name type="scientific">Picea glauca</name>
    <name type="common">White spruce</name>
    <name type="synonym">Pinus glauca</name>
    <dbReference type="NCBI Taxonomy" id="3330"/>
    <lineage>
        <taxon>Eukaryota</taxon>
        <taxon>Viridiplantae</taxon>
        <taxon>Streptophyta</taxon>
        <taxon>Embryophyta</taxon>
        <taxon>Tracheophyta</taxon>
        <taxon>Spermatophyta</taxon>
        <taxon>Pinopsida</taxon>
        <taxon>Pinidae</taxon>
        <taxon>Conifers I</taxon>
        <taxon>Pinales</taxon>
        <taxon>Pinaceae</taxon>
        <taxon>Picea</taxon>
    </lineage>
</organism>